<dbReference type="Pfam" id="PF13408">
    <property type="entry name" value="Zn_ribbon_recom"/>
    <property type="match status" value="1"/>
</dbReference>
<dbReference type="InterPro" id="IPR050639">
    <property type="entry name" value="SSR_resolvase"/>
</dbReference>
<dbReference type="Pfam" id="PF00239">
    <property type="entry name" value="Resolvase"/>
    <property type="match status" value="1"/>
</dbReference>
<feature type="domain" description="Resolvase/invertase-type recombinase catalytic" evidence="1">
    <location>
        <begin position="14"/>
        <end position="165"/>
    </location>
</feature>
<name>A0A919XV02_9BACL</name>
<feature type="domain" description="Recombinase" evidence="2">
    <location>
        <begin position="173"/>
        <end position="279"/>
    </location>
</feature>
<evidence type="ECO:0000259" key="1">
    <source>
        <dbReference type="PROSITE" id="PS51736"/>
    </source>
</evidence>
<sequence>MVVRAKEERVEEVEGIGYIRQSDEREDKEDISERTQLSKIQSYCDYNGIKLVKVFKDIDYSGFRIPYTKRPGIMDALDYAESNPRLKKFVIFNLSRLTRRKNDFHKIKSKLNDLEIDLCSAMEQLDFGTATGRLVADVLVNFNEYYSDNLSDVVNDNKKTNAEKGRWNGGPAPYGLVKIPDKNFDRDGDKAVIIETMFVMALDGKGPHLIEKWTEKEGILTETGVPWTARRIRYVLQNATYAAMQKWKGVYYPLTNSATLVSWDDFQYLQKTRFGKENVWRGKERQLLSSVLRCPICGSRMHSKMTTNKKNRKYVCSNKNSTGRCPCANFEATTLNSAVVSLISKMAQKRFSPNDILPEISKEKNNDLSSLRTLQNEMRTLEDAKQKVFDDYYLHAKLSEDQFGVLMLRYEKRQKEIASLLEKIPLPQSRGYGDFDDLLGEISNAFNMLPDDKKRKSVELLVDKIVPGSPTIVKFKWGEEKQIFPTNTNKYNKKLVFF</sequence>
<dbReference type="InterPro" id="IPR011109">
    <property type="entry name" value="DNA_bind_recombinase_dom"/>
</dbReference>
<comment type="caution">
    <text evidence="3">The sequence shown here is derived from an EMBL/GenBank/DDBJ whole genome shotgun (WGS) entry which is preliminary data.</text>
</comment>
<evidence type="ECO:0000259" key="2">
    <source>
        <dbReference type="PROSITE" id="PS51737"/>
    </source>
</evidence>
<accession>A0A919XV02</accession>
<evidence type="ECO:0000313" key="4">
    <source>
        <dbReference type="Proteomes" id="UP000681162"/>
    </source>
</evidence>
<proteinExistence type="predicted"/>
<reference evidence="3 4" key="1">
    <citation type="submission" date="2021-03" db="EMBL/GenBank/DDBJ databases">
        <title>Antimicrobial resistance genes in bacteria isolated from Japanese honey, and their potential for conferring macrolide and lincosamide resistance in the American foulbrood pathogen Paenibacillus larvae.</title>
        <authorList>
            <person name="Okamoto M."/>
            <person name="Kumagai M."/>
            <person name="Kanamori H."/>
            <person name="Takamatsu D."/>
        </authorList>
    </citation>
    <scope>NUCLEOTIDE SEQUENCE [LARGE SCALE GENOMIC DNA]</scope>
    <source>
        <strain evidence="3 4">J41TS12</strain>
    </source>
</reference>
<dbReference type="EMBL" id="BORR01000005">
    <property type="protein sequence ID" value="GIO36918.1"/>
    <property type="molecule type" value="Genomic_DNA"/>
</dbReference>
<dbReference type="SUPFAM" id="SSF53041">
    <property type="entry name" value="Resolvase-like"/>
    <property type="match status" value="1"/>
</dbReference>
<organism evidence="3 4">
    <name type="scientific">Paenibacillus antibioticophila</name>
    <dbReference type="NCBI Taxonomy" id="1274374"/>
    <lineage>
        <taxon>Bacteria</taxon>
        <taxon>Bacillati</taxon>
        <taxon>Bacillota</taxon>
        <taxon>Bacilli</taxon>
        <taxon>Bacillales</taxon>
        <taxon>Paenibacillaceae</taxon>
        <taxon>Paenibacillus</taxon>
    </lineage>
</organism>
<evidence type="ECO:0000313" key="3">
    <source>
        <dbReference type="EMBL" id="GIO36918.1"/>
    </source>
</evidence>
<dbReference type="Gene3D" id="3.90.1750.20">
    <property type="entry name" value="Putative Large Serine Recombinase, Chain B, Domain 2"/>
    <property type="match status" value="1"/>
</dbReference>
<keyword evidence="4" id="KW-1185">Reference proteome</keyword>
<dbReference type="InterPro" id="IPR025827">
    <property type="entry name" value="Zn_ribbon_recom_dom"/>
</dbReference>
<dbReference type="InterPro" id="IPR036162">
    <property type="entry name" value="Resolvase-like_N_sf"/>
</dbReference>
<dbReference type="CDD" id="cd00338">
    <property type="entry name" value="Ser_Recombinase"/>
    <property type="match status" value="1"/>
</dbReference>
<dbReference type="GO" id="GO:0000150">
    <property type="term" value="F:DNA strand exchange activity"/>
    <property type="evidence" value="ECO:0007669"/>
    <property type="project" value="InterPro"/>
</dbReference>
<dbReference type="SMART" id="SM00857">
    <property type="entry name" value="Resolvase"/>
    <property type="match status" value="1"/>
</dbReference>
<dbReference type="PROSITE" id="PS51736">
    <property type="entry name" value="RECOMBINASES_3"/>
    <property type="match status" value="1"/>
</dbReference>
<dbReference type="PROSITE" id="PS51737">
    <property type="entry name" value="RECOMBINASE_DNA_BIND"/>
    <property type="match status" value="1"/>
</dbReference>
<dbReference type="PANTHER" id="PTHR30461">
    <property type="entry name" value="DNA-INVERTASE FROM LAMBDOID PROPHAGE"/>
    <property type="match status" value="1"/>
</dbReference>
<gene>
    <name evidence="3" type="primary">ccrB</name>
    <name evidence="3" type="ORF">J41TS12_17790</name>
</gene>
<dbReference type="InterPro" id="IPR038109">
    <property type="entry name" value="DNA_bind_recomb_sf"/>
</dbReference>
<dbReference type="AlphaFoldDB" id="A0A919XV02"/>
<dbReference type="InterPro" id="IPR006119">
    <property type="entry name" value="Resolv_N"/>
</dbReference>
<dbReference type="Gene3D" id="3.40.50.1390">
    <property type="entry name" value="Resolvase, N-terminal catalytic domain"/>
    <property type="match status" value="1"/>
</dbReference>
<dbReference type="Pfam" id="PF07508">
    <property type="entry name" value="Recombinase"/>
    <property type="match status" value="1"/>
</dbReference>
<dbReference type="RefSeq" id="WP_249412945.1">
    <property type="nucleotide sequence ID" value="NZ_BORR01000005.1"/>
</dbReference>
<dbReference type="Proteomes" id="UP000681162">
    <property type="component" value="Unassembled WGS sequence"/>
</dbReference>
<dbReference type="GO" id="GO:0003677">
    <property type="term" value="F:DNA binding"/>
    <property type="evidence" value="ECO:0007669"/>
    <property type="project" value="InterPro"/>
</dbReference>
<dbReference type="PANTHER" id="PTHR30461:SF23">
    <property type="entry name" value="DNA RECOMBINASE-RELATED"/>
    <property type="match status" value="1"/>
</dbReference>
<protein>
    <submittedName>
        <fullName evidence="3">Serine recombinase</fullName>
    </submittedName>
</protein>